<protein>
    <submittedName>
        <fullName evidence="6">Mono/diheme cytochrome c family protein</fullName>
    </submittedName>
</protein>
<dbReference type="EMBL" id="JACHHP010000002">
    <property type="protein sequence ID" value="MBB5208113.1"/>
    <property type="molecule type" value="Genomic_DNA"/>
</dbReference>
<dbReference type="Proteomes" id="UP000521199">
    <property type="component" value="Unassembled WGS sequence"/>
</dbReference>
<dbReference type="RefSeq" id="WP_183960614.1">
    <property type="nucleotide sequence ID" value="NZ_JACHHP010000002.1"/>
</dbReference>
<evidence type="ECO:0000313" key="7">
    <source>
        <dbReference type="Proteomes" id="UP000521199"/>
    </source>
</evidence>
<dbReference type="AlphaFoldDB" id="A0A7W8D8J4"/>
<name>A0A7W8D8J4_9GAMM</name>
<sequence>MTDAIRSNRARASQVVPSASVATQMQNARRPQALQRAHQRQARVAVAWLLLAGLFLLLSGTVRAAPLPTTAAADDANLFEPIRTVVQHPRCMNCHVADGVPRQYDDSRPHAQNVHGGDKGFGVPGLQCSTCHQTTNAHEAAGPNAPPGAPNWHLAPKEMVWVDVTPRDICLRLRDPKTNGGKSPKELLHHFAEDPLVAWGWAPGGNRSVPPLTQDETAAAVEKWLDAGAPCPKA</sequence>
<dbReference type="GO" id="GO:0020037">
    <property type="term" value="F:heme binding"/>
    <property type="evidence" value="ECO:0007669"/>
    <property type="project" value="InterPro"/>
</dbReference>
<dbReference type="Gene3D" id="1.10.1130.10">
    <property type="entry name" value="Flavocytochrome C3, Chain A"/>
    <property type="match status" value="1"/>
</dbReference>
<dbReference type="PROSITE" id="PS51007">
    <property type="entry name" value="CYTC"/>
    <property type="match status" value="1"/>
</dbReference>
<gene>
    <name evidence="6" type="ORF">HNQ52_001642</name>
</gene>
<evidence type="ECO:0000256" key="1">
    <source>
        <dbReference type="ARBA" id="ARBA00022723"/>
    </source>
</evidence>
<comment type="caution">
    <text evidence="6">The sequence shown here is derived from an EMBL/GenBank/DDBJ whole genome shotgun (WGS) entry which is preliminary data.</text>
</comment>
<accession>A0A7W8D8J4</accession>
<keyword evidence="7" id="KW-1185">Reference proteome</keyword>
<feature type="compositionally biased region" description="Polar residues" evidence="4">
    <location>
        <begin position="15"/>
        <end position="24"/>
    </location>
</feature>
<dbReference type="SUPFAM" id="SSF48695">
    <property type="entry name" value="Multiheme cytochromes"/>
    <property type="match status" value="1"/>
</dbReference>
<dbReference type="GO" id="GO:0046872">
    <property type="term" value="F:metal ion binding"/>
    <property type="evidence" value="ECO:0007669"/>
    <property type="project" value="UniProtKB-KW"/>
</dbReference>
<keyword evidence="3" id="KW-0349">Heme</keyword>
<proteinExistence type="predicted"/>
<dbReference type="GO" id="GO:0009055">
    <property type="term" value="F:electron transfer activity"/>
    <property type="evidence" value="ECO:0007669"/>
    <property type="project" value="InterPro"/>
</dbReference>
<evidence type="ECO:0000256" key="3">
    <source>
        <dbReference type="PROSITE-ProRule" id="PRU00433"/>
    </source>
</evidence>
<reference evidence="6 7" key="1">
    <citation type="submission" date="2020-08" db="EMBL/GenBank/DDBJ databases">
        <title>Genomic Encyclopedia of Type Strains, Phase IV (KMG-IV): sequencing the most valuable type-strain genomes for metagenomic binning, comparative biology and taxonomic classification.</title>
        <authorList>
            <person name="Goeker M."/>
        </authorList>
    </citation>
    <scope>NUCLEOTIDE SEQUENCE [LARGE SCALE GENOMIC DNA]</scope>
    <source>
        <strain evidence="6 7">DSM 24163</strain>
    </source>
</reference>
<evidence type="ECO:0000313" key="6">
    <source>
        <dbReference type="EMBL" id="MBB5208113.1"/>
    </source>
</evidence>
<organism evidence="6 7">
    <name type="scientific">Chiayiivirga flava</name>
    <dbReference type="NCBI Taxonomy" id="659595"/>
    <lineage>
        <taxon>Bacteria</taxon>
        <taxon>Pseudomonadati</taxon>
        <taxon>Pseudomonadota</taxon>
        <taxon>Gammaproteobacteria</taxon>
        <taxon>Lysobacterales</taxon>
        <taxon>Lysobacteraceae</taxon>
        <taxon>Chiayiivirga</taxon>
    </lineage>
</organism>
<keyword evidence="1 3" id="KW-0479">Metal-binding</keyword>
<dbReference type="InterPro" id="IPR009056">
    <property type="entry name" value="Cyt_c-like_dom"/>
</dbReference>
<dbReference type="InterPro" id="IPR036280">
    <property type="entry name" value="Multihaem_cyt_sf"/>
</dbReference>
<evidence type="ECO:0000259" key="5">
    <source>
        <dbReference type="PROSITE" id="PS51007"/>
    </source>
</evidence>
<evidence type="ECO:0000256" key="2">
    <source>
        <dbReference type="ARBA" id="ARBA00023004"/>
    </source>
</evidence>
<feature type="domain" description="Cytochrome c" evidence="5">
    <location>
        <begin position="112"/>
        <end position="229"/>
    </location>
</feature>
<evidence type="ECO:0000256" key="4">
    <source>
        <dbReference type="SAM" id="MobiDB-lite"/>
    </source>
</evidence>
<keyword evidence="2 3" id="KW-0408">Iron</keyword>
<feature type="region of interest" description="Disordered" evidence="4">
    <location>
        <begin position="1"/>
        <end position="24"/>
    </location>
</feature>